<reference evidence="3 4" key="1">
    <citation type="submission" date="2020-03" db="EMBL/GenBank/DDBJ databases">
        <title>Dissostichus mawsoni Genome sequencing and assembly.</title>
        <authorList>
            <person name="Park H."/>
        </authorList>
    </citation>
    <scope>NUCLEOTIDE SEQUENCE [LARGE SCALE GENOMIC DNA]</scope>
    <source>
        <strain evidence="3">DM0001</strain>
        <tissue evidence="3">Muscle</tissue>
    </source>
</reference>
<gene>
    <name evidence="3" type="ORF">F7725_013301</name>
</gene>
<keyword evidence="1" id="KW-0472">Membrane</keyword>
<evidence type="ECO:0000259" key="2">
    <source>
        <dbReference type="SMART" id="SM00568"/>
    </source>
</evidence>
<proteinExistence type="predicted"/>
<evidence type="ECO:0000313" key="4">
    <source>
        <dbReference type="Proteomes" id="UP000518266"/>
    </source>
</evidence>
<protein>
    <recommendedName>
        <fullName evidence="2">GRAM domain-containing protein</fullName>
    </recommendedName>
</protein>
<name>A0A7J5YS51_DISMA</name>
<evidence type="ECO:0000313" key="3">
    <source>
        <dbReference type="EMBL" id="KAF3851529.1"/>
    </source>
</evidence>
<feature type="domain" description="GRAM" evidence="2">
    <location>
        <begin position="104"/>
        <end position="171"/>
    </location>
</feature>
<comment type="caution">
    <text evidence="3">The sequence shown here is derived from an EMBL/GenBank/DDBJ whole genome shotgun (WGS) entry which is preliminary data.</text>
</comment>
<dbReference type="FunFam" id="2.30.29.30:FF:000086">
    <property type="entry name" value="GRAM domain-containing protein 2B isoform 2"/>
    <property type="match status" value="1"/>
</dbReference>
<keyword evidence="1" id="KW-0812">Transmembrane</keyword>
<dbReference type="Gene3D" id="2.30.29.30">
    <property type="entry name" value="Pleckstrin-homology domain (PH domain)/Phosphotyrosine-binding domain (PTB)"/>
    <property type="match status" value="1"/>
</dbReference>
<dbReference type="SMART" id="SM00568">
    <property type="entry name" value="GRAM"/>
    <property type="match status" value="1"/>
</dbReference>
<dbReference type="CDD" id="cd13220">
    <property type="entry name" value="PH-GRAM_GRAMDC"/>
    <property type="match status" value="1"/>
</dbReference>
<accession>A0A7J5YS51</accession>
<keyword evidence="4" id="KW-1185">Reference proteome</keyword>
<dbReference type="InterPro" id="IPR052633">
    <property type="entry name" value="GRAM_domain_protein_2B"/>
</dbReference>
<feature type="transmembrane region" description="Helical" evidence="1">
    <location>
        <begin position="323"/>
        <end position="343"/>
    </location>
</feature>
<dbReference type="PANTHER" id="PTHR46645">
    <property type="entry name" value="GRAM DOMAIN-CONTAINING PROTEIN 2B-RELATED"/>
    <property type="match status" value="1"/>
</dbReference>
<dbReference type="InterPro" id="IPR004182">
    <property type="entry name" value="GRAM"/>
</dbReference>
<keyword evidence="1" id="KW-1133">Transmembrane helix</keyword>
<dbReference type="PANTHER" id="PTHR46645:SF2">
    <property type="entry name" value="GRAM DOMAIN-CONTAINING PROTEIN 2B"/>
    <property type="match status" value="1"/>
</dbReference>
<dbReference type="InterPro" id="IPR011993">
    <property type="entry name" value="PH-like_dom_sf"/>
</dbReference>
<evidence type="ECO:0000256" key="1">
    <source>
        <dbReference type="SAM" id="Phobius"/>
    </source>
</evidence>
<dbReference type="Proteomes" id="UP000518266">
    <property type="component" value="Unassembled WGS sequence"/>
</dbReference>
<dbReference type="EMBL" id="JAAKFY010000010">
    <property type="protein sequence ID" value="KAF3851529.1"/>
    <property type="molecule type" value="Genomic_DNA"/>
</dbReference>
<dbReference type="GO" id="GO:0005881">
    <property type="term" value="C:cytoplasmic microtubule"/>
    <property type="evidence" value="ECO:0007669"/>
    <property type="project" value="TreeGrafter"/>
</dbReference>
<dbReference type="Pfam" id="PF02893">
    <property type="entry name" value="GRAM"/>
    <property type="match status" value="1"/>
</dbReference>
<organism evidence="3 4">
    <name type="scientific">Dissostichus mawsoni</name>
    <name type="common">Antarctic cod</name>
    <dbReference type="NCBI Taxonomy" id="36200"/>
    <lineage>
        <taxon>Eukaryota</taxon>
        <taxon>Metazoa</taxon>
        <taxon>Chordata</taxon>
        <taxon>Craniata</taxon>
        <taxon>Vertebrata</taxon>
        <taxon>Euteleostomi</taxon>
        <taxon>Actinopterygii</taxon>
        <taxon>Neopterygii</taxon>
        <taxon>Teleostei</taxon>
        <taxon>Neoteleostei</taxon>
        <taxon>Acanthomorphata</taxon>
        <taxon>Eupercaria</taxon>
        <taxon>Perciformes</taxon>
        <taxon>Notothenioidei</taxon>
        <taxon>Nototheniidae</taxon>
        <taxon>Dissostichus</taxon>
    </lineage>
</organism>
<dbReference type="OrthoDB" id="74360at2759"/>
<sequence>MISEQCLKLQEDARKYNRRNAKTEDRDYHSDVENVEERQRFEKMVGDPLQAVDPEQQELSGRRKHALVRSKTFDHSLLTQVQTESDPKIERKKSQYSQISKSNCQYHKIFKEISKEELLRQSYTCALQKDILYQGRMFVSDHWICFHSKVFGKDTKIAIPVMSVSCFKKTKTAILLPNALVIGTANDRYVFVSFLSRDNTYKFLMSICYHLEEKSPCSSPVPCSAENSFRGQRSPRSPRFPLSFPGEFCDLDVAVRQRRQEMEESSSSDSQTPDYDKRAGFPVPPFLDVLKRTDSAAPPEHPDHQHKLVIDSRTLKPVSLNTLLLVYLLLVCVLFLSSCYLAFKVVSLEQRLTTLGSVSEFPHQEKEFLGASDVNTELFSELLSINLMKLEKRSVDVTCKKSSFLIHQSALPLYCRINLSVPVLDRFFNDQDTRPDFRLSRESLKVLLDLLGQERRHGWGATIETLVFLFWLASGASCRVVSRVFGMPRSTVNRIV</sequence>
<dbReference type="AlphaFoldDB" id="A0A7J5YS51"/>